<reference evidence="2" key="1">
    <citation type="journal article" date="2020" name="mSystems">
        <title>Genome- and Community-Level Interaction Insights into Carbon Utilization and Element Cycling Functions of Hydrothermarchaeota in Hydrothermal Sediment.</title>
        <authorList>
            <person name="Zhou Z."/>
            <person name="Liu Y."/>
            <person name="Xu W."/>
            <person name="Pan J."/>
            <person name="Luo Z.H."/>
            <person name="Li M."/>
        </authorList>
    </citation>
    <scope>NUCLEOTIDE SEQUENCE [LARGE SCALE GENOMIC DNA]</scope>
    <source>
        <strain evidence="2">HyVt-151</strain>
    </source>
</reference>
<comment type="caution">
    <text evidence="2">The sequence shown here is derived from an EMBL/GenBank/DDBJ whole genome shotgun (WGS) entry which is preliminary data.</text>
</comment>
<evidence type="ECO:0000259" key="1">
    <source>
        <dbReference type="Pfam" id="PF03551"/>
    </source>
</evidence>
<dbReference type="InterPro" id="IPR052509">
    <property type="entry name" value="Metal_resp_DNA-bind_regulator"/>
</dbReference>
<dbReference type="InterPro" id="IPR036388">
    <property type="entry name" value="WH-like_DNA-bd_sf"/>
</dbReference>
<dbReference type="PANTHER" id="PTHR33169:SF14">
    <property type="entry name" value="TRANSCRIPTIONAL REGULATOR RV3488"/>
    <property type="match status" value="1"/>
</dbReference>
<evidence type="ECO:0000313" key="2">
    <source>
        <dbReference type="EMBL" id="HDD31700.1"/>
    </source>
</evidence>
<dbReference type="EMBL" id="DQYG01000156">
    <property type="protein sequence ID" value="HDD31700.1"/>
    <property type="molecule type" value="Genomic_DNA"/>
</dbReference>
<protein>
    <submittedName>
        <fullName evidence="2">PadR family transcriptional regulator</fullName>
    </submittedName>
</protein>
<feature type="domain" description="Transcription regulator PadR N-terminal" evidence="1">
    <location>
        <begin position="28"/>
        <end position="100"/>
    </location>
</feature>
<dbReference type="AlphaFoldDB" id="A0A7C0XZA3"/>
<dbReference type="Pfam" id="PF03551">
    <property type="entry name" value="PadR"/>
    <property type="match status" value="1"/>
</dbReference>
<dbReference type="Gene3D" id="1.10.10.10">
    <property type="entry name" value="Winged helix-like DNA-binding domain superfamily/Winged helix DNA-binding domain"/>
    <property type="match status" value="1"/>
</dbReference>
<gene>
    <name evidence="2" type="ORF">ENF72_03660</name>
</gene>
<dbReference type="SUPFAM" id="SSF46785">
    <property type="entry name" value="Winged helix' DNA-binding domain"/>
    <property type="match status" value="1"/>
</dbReference>
<accession>A0A7C0XZA3</accession>
<proteinExistence type="predicted"/>
<dbReference type="PANTHER" id="PTHR33169">
    <property type="entry name" value="PADR-FAMILY TRANSCRIPTIONAL REGULATOR"/>
    <property type="match status" value="1"/>
</dbReference>
<dbReference type="InterPro" id="IPR005149">
    <property type="entry name" value="Tscrpt_reg_PadR_N"/>
</dbReference>
<dbReference type="Proteomes" id="UP000886210">
    <property type="component" value="Unassembled WGS sequence"/>
</dbReference>
<name>A0A7C0XZA3_THELI</name>
<organism evidence="2">
    <name type="scientific">Thermococcus litoralis</name>
    <dbReference type="NCBI Taxonomy" id="2265"/>
    <lineage>
        <taxon>Archaea</taxon>
        <taxon>Methanobacteriati</taxon>
        <taxon>Methanobacteriota</taxon>
        <taxon>Thermococci</taxon>
        <taxon>Thermococcales</taxon>
        <taxon>Thermococcaceae</taxon>
        <taxon>Thermococcus</taxon>
    </lineage>
</organism>
<sequence length="118" mass="13255">MLGNKKEKALKKLRKDIRSGFYAYLALLALEQKGELHGYALRKELETTSNGHLVPSEGTLYDILKSLKKYGLVEDFWVQAGGRPRKSYKLTSLGEEVLKELKSEVLEIIRIAGGVSCE</sequence>
<dbReference type="InterPro" id="IPR036390">
    <property type="entry name" value="WH_DNA-bd_sf"/>
</dbReference>